<feature type="non-terminal residue" evidence="1">
    <location>
        <position position="1"/>
    </location>
</feature>
<proteinExistence type="predicted"/>
<accession>A0A9N9ERP5</accession>
<organism evidence="1 2">
    <name type="scientific">Ambispora gerdemannii</name>
    <dbReference type="NCBI Taxonomy" id="144530"/>
    <lineage>
        <taxon>Eukaryota</taxon>
        <taxon>Fungi</taxon>
        <taxon>Fungi incertae sedis</taxon>
        <taxon>Mucoromycota</taxon>
        <taxon>Glomeromycotina</taxon>
        <taxon>Glomeromycetes</taxon>
        <taxon>Archaeosporales</taxon>
        <taxon>Ambisporaceae</taxon>
        <taxon>Ambispora</taxon>
    </lineage>
</organism>
<feature type="non-terminal residue" evidence="1">
    <location>
        <position position="45"/>
    </location>
</feature>
<comment type="caution">
    <text evidence="1">The sequence shown here is derived from an EMBL/GenBank/DDBJ whole genome shotgun (WGS) entry which is preliminary data.</text>
</comment>
<gene>
    <name evidence="1" type="ORF">AGERDE_LOCUS13136</name>
</gene>
<dbReference type="AlphaFoldDB" id="A0A9N9ERP5"/>
<reference evidence="1" key="1">
    <citation type="submission" date="2021-06" db="EMBL/GenBank/DDBJ databases">
        <authorList>
            <person name="Kallberg Y."/>
            <person name="Tangrot J."/>
            <person name="Rosling A."/>
        </authorList>
    </citation>
    <scope>NUCLEOTIDE SEQUENCE</scope>
    <source>
        <strain evidence="1">MT106</strain>
    </source>
</reference>
<keyword evidence="2" id="KW-1185">Reference proteome</keyword>
<dbReference type="Proteomes" id="UP000789831">
    <property type="component" value="Unassembled WGS sequence"/>
</dbReference>
<name>A0A9N9ERP5_9GLOM</name>
<evidence type="ECO:0000313" key="1">
    <source>
        <dbReference type="EMBL" id="CAG8691926.1"/>
    </source>
</evidence>
<protein>
    <submittedName>
        <fullName evidence="1">13268_t:CDS:1</fullName>
    </submittedName>
</protein>
<dbReference type="EMBL" id="CAJVPL010014801">
    <property type="protein sequence ID" value="CAG8691926.1"/>
    <property type="molecule type" value="Genomic_DNA"/>
</dbReference>
<evidence type="ECO:0000313" key="2">
    <source>
        <dbReference type="Proteomes" id="UP000789831"/>
    </source>
</evidence>
<sequence length="45" mass="5425">KFTGMRWFRRLYWAISSEILTIKGVISIIYHNHDFEQKDNALVVK</sequence>